<evidence type="ECO:0000313" key="1">
    <source>
        <dbReference type="EMBL" id="TQV88458.1"/>
    </source>
</evidence>
<dbReference type="AlphaFoldDB" id="A0A545UG58"/>
<dbReference type="RefSeq" id="WP_142892966.1">
    <property type="nucleotide sequence ID" value="NZ_ML660162.1"/>
</dbReference>
<dbReference type="EMBL" id="VIKS01000004">
    <property type="protein sequence ID" value="TQV88458.1"/>
    <property type="molecule type" value="Genomic_DNA"/>
</dbReference>
<evidence type="ECO:0008006" key="3">
    <source>
        <dbReference type="Google" id="ProtNLM"/>
    </source>
</evidence>
<protein>
    <recommendedName>
        <fullName evidence="3">MmcQ/YjbR family DNA-binding protein</fullName>
    </recommendedName>
</protein>
<accession>A0A545UG58</accession>
<gene>
    <name evidence="1" type="ORF">FLL46_08005</name>
</gene>
<organism evidence="1 2">
    <name type="scientific">Aliikangiella coralliicola</name>
    <dbReference type="NCBI Taxonomy" id="2592383"/>
    <lineage>
        <taxon>Bacteria</taxon>
        <taxon>Pseudomonadati</taxon>
        <taxon>Pseudomonadota</taxon>
        <taxon>Gammaproteobacteria</taxon>
        <taxon>Oceanospirillales</taxon>
        <taxon>Pleioneaceae</taxon>
        <taxon>Aliikangiella</taxon>
    </lineage>
</organism>
<comment type="caution">
    <text evidence="1">The sequence shown here is derived from an EMBL/GenBank/DDBJ whole genome shotgun (WGS) entry which is preliminary data.</text>
</comment>
<evidence type="ECO:0000313" key="2">
    <source>
        <dbReference type="Proteomes" id="UP000315439"/>
    </source>
</evidence>
<reference evidence="1 2" key="1">
    <citation type="submission" date="2019-07" db="EMBL/GenBank/DDBJ databases">
        <title>Draft genome for Aliikangiella sp. M105.</title>
        <authorList>
            <person name="Wang G."/>
        </authorList>
    </citation>
    <scope>NUCLEOTIDE SEQUENCE [LARGE SCALE GENOMIC DNA]</scope>
    <source>
        <strain evidence="1 2">M105</strain>
    </source>
</reference>
<dbReference type="OrthoDB" id="954305at2"/>
<proteinExistence type="predicted"/>
<name>A0A545UG58_9GAMM</name>
<keyword evidence="2" id="KW-1185">Reference proteome</keyword>
<sequence length="101" mass="11922">MSYEQVISKIVREEGVEHSTMMSTPCIRYKGQFMSMMFDRENALIIKVSADRVNELIAQGRGLEFNFTKKRFKEWVLIPLDYEADYESYIYEALEYAKTKA</sequence>
<dbReference type="Proteomes" id="UP000315439">
    <property type="component" value="Unassembled WGS sequence"/>
</dbReference>